<dbReference type="HOGENOM" id="CLU_127950_1_0_1"/>
<sequence length="122" mass="13398">MSQARYVGIFRCNKCSTPLFLEEHVQQHESVAKVAFRRQQVPEARCSSYFLPKLRWMGDLLGNQGNLACPQCAQRVGGWCWSGRACTCGGLVVPYIAVHRNKVDRVMTEVSAGDAPTAAGAP</sequence>
<dbReference type="KEGG" id="gla:GL50803_0036315"/>
<protein>
    <submittedName>
        <fullName evidence="2">Dual specificity protein phosphatase 12</fullName>
    </submittedName>
</protein>
<dbReference type="STRING" id="184922.A8B9F0"/>
<dbReference type="AlphaFoldDB" id="A8B9F0"/>
<proteinExistence type="inferred from homology"/>
<evidence type="ECO:0000313" key="3">
    <source>
        <dbReference type="Proteomes" id="UP000001548"/>
    </source>
</evidence>
<organism evidence="2 3">
    <name type="scientific">Giardia intestinalis (strain ATCC 50803 / WB clone C6)</name>
    <name type="common">Giardia lamblia</name>
    <dbReference type="NCBI Taxonomy" id="184922"/>
    <lineage>
        <taxon>Eukaryota</taxon>
        <taxon>Metamonada</taxon>
        <taxon>Diplomonadida</taxon>
        <taxon>Hexamitidae</taxon>
        <taxon>Giardiinae</taxon>
        <taxon>Giardia</taxon>
    </lineage>
</organism>
<dbReference type="Proteomes" id="UP000001548">
    <property type="component" value="Unassembled WGS sequence"/>
</dbReference>
<accession>A8B9F0</accession>
<keyword evidence="3" id="KW-1185">Reference proteome</keyword>
<evidence type="ECO:0000313" key="2">
    <source>
        <dbReference type="EMBL" id="KAE8306132.1"/>
    </source>
</evidence>
<dbReference type="EMBL" id="AACB03000001">
    <property type="protein sequence ID" value="KAE8306132.1"/>
    <property type="molecule type" value="Genomic_DNA"/>
</dbReference>
<comment type="similarity">
    <text evidence="1">Belongs to the protein-tyrosine phosphatase family. Non-receptor class dual specificity subfamily.</text>
</comment>
<dbReference type="GeneID" id="5701349"/>
<comment type="caution">
    <text evidence="2">The sequence shown here is derived from an EMBL/GenBank/DDBJ whole genome shotgun (WGS) entry which is preliminary data.</text>
</comment>
<dbReference type="RefSeq" id="XP_001708471.1">
    <property type="nucleotide sequence ID" value="XM_001708419.1"/>
</dbReference>
<gene>
    <name evidence="2" type="ORF">GL50803_0036315</name>
</gene>
<evidence type="ECO:0000256" key="1">
    <source>
        <dbReference type="ARBA" id="ARBA00008601"/>
    </source>
</evidence>
<dbReference type="VEuPathDB" id="GiardiaDB:GL50803_36315"/>
<dbReference type="PANTHER" id="PTHR45848">
    <property type="entry name" value="DUAL SPECIFICITY PROTEIN PHOSPHATASE 12 FAMILY MEMBER"/>
    <property type="match status" value="1"/>
</dbReference>
<reference evidence="2 3" key="1">
    <citation type="journal article" date="2007" name="Science">
        <title>Genomic minimalism in the early diverging intestinal parasite Giardia lamblia.</title>
        <authorList>
            <person name="Morrison H.G."/>
            <person name="McArthur A.G."/>
            <person name="Gillin F.D."/>
            <person name="Aley S.B."/>
            <person name="Adam R.D."/>
            <person name="Olsen G.J."/>
            <person name="Best A.A."/>
            <person name="Cande W.Z."/>
            <person name="Chen F."/>
            <person name="Cipriano M.J."/>
            <person name="Davids B.J."/>
            <person name="Dawson S.C."/>
            <person name="Elmendorf H.G."/>
            <person name="Hehl A.B."/>
            <person name="Holder M.E."/>
            <person name="Huse S.M."/>
            <person name="Kim U.U."/>
            <person name="Lasek-Nesselquist E."/>
            <person name="Manning G."/>
            <person name="Nigam A."/>
            <person name="Nixon J.E."/>
            <person name="Palm D."/>
            <person name="Passamaneck N.E."/>
            <person name="Prabhu A."/>
            <person name="Reich C.I."/>
            <person name="Reiner D.S."/>
            <person name="Samuelson J."/>
            <person name="Svard S.G."/>
            <person name="Sogin M.L."/>
        </authorList>
    </citation>
    <scope>NUCLEOTIDE SEQUENCE [LARGE SCALE GENOMIC DNA]</scope>
    <source>
        <strain evidence="2 3">WB C6</strain>
    </source>
</reference>
<name>A8B9F0_GIAIC</name>